<evidence type="ECO:0000256" key="1">
    <source>
        <dbReference type="SAM" id="MobiDB-lite"/>
    </source>
</evidence>
<keyword evidence="4" id="KW-1185">Reference proteome</keyword>
<dbReference type="EMBL" id="JNFA01000024">
    <property type="protein sequence ID" value="KGL40436.1"/>
    <property type="molecule type" value="Genomic_DNA"/>
</dbReference>
<organism evidence="3 4">
    <name type="scientific">Listeria booriae</name>
    <dbReference type="NCBI Taxonomy" id="1552123"/>
    <lineage>
        <taxon>Bacteria</taxon>
        <taxon>Bacillati</taxon>
        <taxon>Bacillota</taxon>
        <taxon>Bacilli</taxon>
        <taxon>Bacillales</taxon>
        <taxon>Listeriaceae</taxon>
        <taxon>Listeria</taxon>
    </lineage>
</organism>
<dbReference type="RefSeq" id="WP_036086635.1">
    <property type="nucleotide sequence ID" value="NZ_CBCSHQ010000002.1"/>
</dbReference>
<dbReference type="Gene3D" id="2.60.40.4170">
    <property type="match status" value="1"/>
</dbReference>
<gene>
    <name evidence="3" type="ORF">EP57_11125</name>
</gene>
<evidence type="ECO:0000256" key="2">
    <source>
        <dbReference type="SAM" id="SignalP"/>
    </source>
</evidence>
<feature type="region of interest" description="Disordered" evidence="1">
    <location>
        <begin position="20"/>
        <end position="122"/>
    </location>
</feature>
<dbReference type="AlphaFoldDB" id="A0A099W6Q2"/>
<dbReference type="GeneID" id="58717916"/>
<name>A0A099W6Q2_9LIST</name>
<feature type="compositionally biased region" description="Basic and acidic residues" evidence="1">
    <location>
        <begin position="24"/>
        <end position="51"/>
    </location>
</feature>
<proteinExistence type="predicted"/>
<dbReference type="Pfam" id="PF16781">
    <property type="entry name" value="DUF5068"/>
    <property type="match status" value="1"/>
</dbReference>
<feature type="compositionally biased region" description="Basic and acidic residues" evidence="1">
    <location>
        <begin position="59"/>
        <end position="90"/>
    </location>
</feature>
<feature type="compositionally biased region" description="Basic and acidic residues" evidence="1">
    <location>
        <begin position="98"/>
        <end position="116"/>
    </location>
</feature>
<comment type="caution">
    <text evidence="3">The sequence shown here is derived from an EMBL/GenBank/DDBJ whole genome shotgun (WGS) entry which is preliminary data.</text>
</comment>
<feature type="chain" id="PRO_5043534109" evidence="2">
    <location>
        <begin position="19"/>
        <end position="310"/>
    </location>
</feature>
<dbReference type="InterPro" id="IPR031888">
    <property type="entry name" value="DUF5068"/>
</dbReference>
<accession>A0A099W6Q2</accession>
<dbReference type="Proteomes" id="UP000029844">
    <property type="component" value="Unassembled WGS sequence"/>
</dbReference>
<dbReference type="eggNOG" id="ENOG5033S6A">
    <property type="taxonomic scope" value="Bacteria"/>
</dbReference>
<protein>
    <submittedName>
        <fullName evidence="3">Uncharacterized protein</fullName>
    </submittedName>
</protein>
<evidence type="ECO:0000313" key="3">
    <source>
        <dbReference type="EMBL" id="KGL40436.1"/>
    </source>
</evidence>
<keyword evidence="2" id="KW-0732">Signal</keyword>
<sequence length="310" mass="33285">MKKLLMVGMMSAMLVGLAACGSDADSKSAESDKATPKTEEKEVAKKAETTKQDVNSDTDANKQTEEKQDKESTTAKEDTPTTEKAEEKTSEPAAQNDTTKETPDTDTAKTEEKTPEQKQAAAAGAFSLTPAGFKQSAVAPKTGGTVSLVYLNTTPETADFGPLKVTVKQYKLESVTGANKKMDPYSPESYLANQDGFVVTADVVIENTSASNINYLAERIQINGGGISKGASLENFVPTAYQLSGSATSHNIFPAKSKREGAITYMLNKDNYYTLVHLTKLVVPNPNDFADKALPVKTTKAIDLDFRITE</sequence>
<dbReference type="OrthoDB" id="2361076at2"/>
<feature type="signal peptide" evidence="2">
    <location>
        <begin position="1"/>
        <end position="18"/>
    </location>
</feature>
<reference evidence="3 4" key="1">
    <citation type="submission" date="2014-05" db="EMBL/GenBank/DDBJ databases">
        <title>Novel Listeriaceae from food processing environments.</title>
        <authorList>
            <person name="den Bakker H.C."/>
        </authorList>
    </citation>
    <scope>NUCLEOTIDE SEQUENCE [LARGE SCALE GENOMIC DNA]</scope>
    <source>
        <strain evidence="3 4">FSL A5-0281</strain>
    </source>
</reference>
<evidence type="ECO:0000313" key="4">
    <source>
        <dbReference type="Proteomes" id="UP000029844"/>
    </source>
</evidence>
<dbReference type="PROSITE" id="PS51257">
    <property type="entry name" value="PROKAR_LIPOPROTEIN"/>
    <property type="match status" value="1"/>
</dbReference>